<evidence type="ECO:0000313" key="5">
    <source>
        <dbReference type="Proteomes" id="UP000075517"/>
    </source>
</evidence>
<dbReference type="InterPro" id="IPR003772">
    <property type="entry name" value="YceD"/>
</dbReference>
<evidence type="ECO:0000313" key="6">
    <source>
        <dbReference type="Proteomes" id="UP000266922"/>
    </source>
</evidence>
<evidence type="ECO:0000313" key="3">
    <source>
        <dbReference type="EMBL" id="RLQ15375.1"/>
    </source>
</evidence>
<accession>A0A0K9I0C1</accession>
<dbReference type="AlphaFoldDB" id="A0A0K9I0C1"/>
<dbReference type="Pfam" id="PF02620">
    <property type="entry name" value="YceD"/>
    <property type="match status" value="1"/>
</dbReference>
<organism evidence="1 4">
    <name type="scientific">Geobacillus stearothermophilus</name>
    <name type="common">Bacillus stearothermophilus</name>
    <dbReference type="NCBI Taxonomy" id="1422"/>
    <lineage>
        <taxon>Bacteria</taxon>
        <taxon>Bacillati</taxon>
        <taxon>Bacillota</taxon>
        <taxon>Bacilli</taxon>
        <taxon>Bacillales</taxon>
        <taxon>Anoxybacillaceae</taxon>
        <taxon>Geobacillus</taxon>
    </lineage>
</organism>
<sequence length="182" mass="20255">MKWTVQQLHRFQHKEMAIDETVDVSDLKQIDTLIRDISLVRVQGKADVGSTKFTFHLTLSGTMVLPCSRTLVDVTHPFSIKTTETFFVDGGDVAETDEDTHIVTGNTVDLNPIIRELILLEIPLQLIADNPGADGAPQHGEGWDVLTEEQWEKTLEERAANKVDPRLAGLAKFFDGTKETDG</sequence>
<name>A0A0K9I0C1_GEOSE</name>
<dbReference type="EMBL" id="LQYV01000135">
    <property type="protein sequence ID" value="KYD21292.1"/>
    <property type="molecule type" value="Genomic_DNA"/>
</dbReference>
<protein>
    <submittedName>
        <fullName evidence="3">DUF177 domain-containing protein</fullName>
    </submittedName>
</protein>
<evidence type="ECO:0000313" key="2">
    <source>
        <dbReference type="EMBL" id="KYD33427.1"/>
    </source>
</evidence>
<reference evidence="4 5" key="1">
    <citation type="submission" date="2016-01" db="EMBL/GenBank/DDBJ databases">
        <title>Draft Genome Sequences of Seven Thermophilic Sporeformers Isolated from Foods.</title>
        <authorList>
            <person name="Berendsen E.M."/>
            <person name="Wells-Bennik M.H."/>
            <person name="Krawcyk A.O."/>
            <person name="De Jong A."/>
            <person name="Holsappel S."/>
            <person name="Eijlander R.T."/>
            <person name="Kuipers O.P."/>
        </authorList>
    </citation>
    <scope>NUCLEOTIDE SEQUENCE [LARGE SCALE GENOMIC DNA]</scope>
    <source>
        <strain evidence="1 4">B4109</strain>
        <strain evidence="2 5">B4114</strain>
    </source>
</reference>
<evidence type="ECO:0000313" key="1">
    <source>
        <dbReference type="EMBL" id="KYD21292.1"/>
    </source>
</evidence>
<dbReference type="Proteomes" id="UP000075424">
    <property type="component" value="Unassembled WGS sequence"/>
</dbReference>
<dbReference type="PATRIC" id="fig|1422.14.peg.3553"/>
<proteinExistence type="predicted"/>
<dbReference type="RefSeq" id="WP_033016171.1">
    <property type="nucleotide sequence ID" value="NZ_CBCSGJ010000009.1"/>
</dbReference>
<gene>
    <name evidence="1" type="ORF">B4109_0838</name>
    <name evidence="2" type="ORF">B4114_1037</name>
    <name evidence="3" type="ORF">D9548_00940</name>
</gene>
<reference evidence="3 6" key="2">
    <citation type="submission" date="2018-10" db="EMBL/GenBank/DDBJ databases">
        <title>Geobacillus stearothermophilus in processing lines of powdered infant formula.</title>
        <authorList>
            <person name="Rhee M.S."/>
            <person name="Choi I.-G."/>
            <person name="Cho T.J."/>
            <person name="Park B."/>
        </authorList>
    </citation>
    <scope>NUCLEOTIDE SEQUENCE [LARGE SCALE GENOMIC DNA]</scope>
    <source>
        <strain evidence="3 6">FHS-PPGT130</strain>
    </source>
</reference>
<evidence type="ECO:0000313" key="4">
    <source>
        <dbReference type="Proteomes" id="UP000075424"/>
    </source>
</evidence>
<dbReference type="Proteomes" id="UP000266922">
    <property type="component" value="Unassembled WGS sequence"/>
</dbReference>
<comment type="caution">
    <text evidence="1">The sequence shown here is derived from an EMBL/GenBank/DDBJ whole genome shotgun (WGS) entry which is preliminary data.</text>
</comment>
<dbReference type="EMBL" id="LQYY01000091">
    <property type="protein sequence ID" value="KYD33427.1"/>
    <property type="molecule type" value="Genomic_DNA"/>
</dbReference>
<dbReference type="EMBL" id="RCTJ01000001">
    <property type="protein sequence ID" value="RLQ15375.1"/>
    <property type="molecule type" value="Genomic_DNA"/>
</dbReference>
<dbReference type="OrthoDB" id="9790372at2"/>
<dbReference type="Proteomes" id="UP000075517">
    <property type="component" value="Unassembled WGS sequence"/>
</dbReference>